<name>A0A9N9D8L7_FUNMO</name>
<protein>
    <submittedName>
        <fullName evidence="1">1021_t:CDS:1</fullName>
    </submittedName>
</protein>
<gene>
    <name evidence="1" type="ORF">FMOSSE_LOCUS10437</name>
</gene>
<evidence type="ECO:0000313" key="2">
    <source>
        <dbReference type="Proteomes" id="UP000789375"/>
    </source>
</evidence>
<dbReference type="AlphaFoldDB" id="A0A9N9D8L7"/>
<dbReference type="EMBL" id="CAJVPP010003471">
    <property type="protein sequence ID" value="CAG8630034.1"/>
    <property type="molecule type" value="Genomic_DNA"/>
</dbReference>
<reference evidence="1" key="1">
    <citation type="submission" date="2021-06" db="EMBL/GenBank/DDBJ databases">
        <authorList>
            <person name="Kallberg Y."/>
            <person name="Tangrot J."/>
            <person name="Rosling A."/>
        </authorList>
    </citation>
    <scope>NUCLEOTIDE SEQUENCE</scope>
    <source>
        <strain evidence="1">87-6 pot B 2015</strain>
    </source>
</reference>
<organism evidence="1 2">
    <name type="scientific">Funneliformis mosseae</name>
    <name type="common">Endomycorrhizal fungus</name>
    <name type="synonym">Glomus mosseae</name>
    <dbReference type="NCBI Taxonomy" id="27381"/>
    <lineage>
        <taxon>Eukaryota</taxon>
        <taxon>Fungi</taxon>
        <taxon>Fungi incertae sedis</taxon>
        <taxon>Mucoromycota</taxon>
        <taxon>Glomeromycotina</taxon>
        <taxon>Glomeromycetes</taxon>
        <taxon>Glomerales</taxon>
        <taxon>Glomeraceae</taxon>
        <taxon>Funneliformis</taxon>
    </lineage>
</organism>
<sequence>MSDEGAFVNDLNEIIEDSLEEDSAEEEDNQYVVKKEKETDIEWDLITATDDIVNNL</sequence>
<keyword evidence="2" id="KW-1185">Reference proteome</keyword>
<dbReference type="Proteomes" id="UP000789375">
    <property type="component" value="Unassembled WGS sequence"/>
</dbReference>
<evidence type="ECO:0000313" key="1">
    <source>
        <dbReference type="EMBL" id="CAG8630034.1"/>
    </source>
</evidence>
<comment type="caution">
    <text evidence="1">The sequence shown here is derived from an EMBL/GenBank/DDBJ whole genome shotgun (WGS) entry which is preliminary data.</text>
</comment>
<accession>A0A9N9D8L7</accession>
<proteinExistence type="predicted"/>